<accession>A0A834P9R1</accession>
<evidence type="ECO:0000313" key="3">
    <source>
        <dbReference type="EMBL" id="KAF7434096.1"/>
    </source>
</evidence>
<evidence type="ECO:0000256" key="1">
    <source>
        <dbReference type="ARBA" id="ARBA00023157"/>
    </source>
</evidence>
<reference evidence="3" key="1">
    <citation type="journal article" date="2020" name="G3 (Bethesda)">
        <title>High-Quality Assemblies for Three Invasive Social Wasps from the &lt;i&gt;Vespula&lt;/i&gt; Genus.</title>
        <authorList>
            <person name="Harrop T.W.R."/>
            <person name="Guhlin J."/>
            <person name="McLaughlin G.M."/>
            <person name="Permina E."/>
            <person name="Stockwell P."/>
            <person name="Gilligan J."/>
            <person name="Le Lec M.F."/>
            <person name="Gruber M.A.M."/>
            <person name="Quinn O."/>
            <person name="Lovegrove M."/>
            <person name="Duncan E.J."/>
            <person name="Remnant E.J."/>
            <person name="Van Eeckhoven J."/>
            <person name="Graham B."/>
            <person name="Knapp R.A."/>
            <person name="Langford K.W."/>
            <person name="Kronenberg Z."/>
            <person name="Press M.O."/>
            <person name="Eacker S.M."/>
            <person name="Wilson-Rankin E.E."/>
            <person name="Purcell J."/>
            <person name="Lester P.J."/>
            <person name="Dearden P.K."/>
        </authorList>
    </citation>
    <scope>NUCLEOTIDE SEQUENCE</scope>
    <source>
        <strain evidence="3">Volc-1</strain>
    </source>
</reference>
<keyword evidence="1" id="KW-1015">Disulfide bond</keyword>
<name>A0A834P9R1_VESPE</name>
<protein>
    <recommendedName>
        <fullName evidence="2">Peptidase M12B propeptide domain-containing protein</fullName>
    </recommendedName>
</protein>
<evidence type="ECO:0000259" key="2">
    <source>
        <dbReference type="Pfam" id="PF01562"/>
    </source>
</evidence>
<evidence type="ECO:0000313" key="4">
    <source>
        <dbReference type="Proteomes" id="UP000600918"/>
    </source>
</evidence>
<dbReference type="InterPro" id="IPR002870">
    <property type="entry name" value="Peptidase_M12B_N"/>
</dbReference>
<dbReference type="Proteomes" id="UP000600918">
    <property type="component" value="Unassembled WGS sequence"/>
</dbReference>
<keyword evidence="4" id="KW-1185">Reference proteome</keyword>
<comment type="caution">
    <text evidence="3">The sequence shown here is derived from an EMBL/GenBank/DDBJ whole genome shotgun (WGS) entry which is preliminary data.</text>
</comment>
<dbReference type="AlphaFoldDB" id="A0A834P9R1"/>
<proteinExistence type="predicted"/>
<organism evidence="3 4">
    <name type="scientific">Vespula pensylvanica</name>
    <name type="common">Western yellow jacket</name>
    <name type="synonym">Wasp</name>
    <dbReference type="NCBI Taxonomy" id="30213"/>
    <lineage>
        <taxon>Eukaryota</taxon>
        <taxon>Metazoa</taxon>
        <taxon>Ecdysozoa</taxon>
        <taxon>Arthropoda</taxon>
        <taxon>Hexapoda</taxon>
        <taxon>Insecta</taxon>
        <taxon>Pterygota</taxon>
        <taxon>Neoptera</taxon>
        <taxon>Endopterygota</taxon>
        <taxon>Hymenoptera</taxon>
        <taxon>Apocrita</taxon>
        <taxon>Aculeata</taxon>
        <taxon>Vespoidea</taxon>
        <taxon>Vespidae</taxon>
        <taxon>Vespinae</taxon>
        <taxon>Vespula</taxon>
    </lineage>
</organism>
<dbReference type="Pfam" id="PF01562">
    <property type="entry name" value="Pep_M12B_propep"/>
    <property type="match status" value="1"/>
</dbReference>
<dbReference type="EMBL" id="JACSDY010000002">
    <property type="protein sequence ID" value="KAF7434096.1"/>
    <property type="molecule type" value="Genomic_DNA"/>
</dbReference>
<gene>
    <name evidence="3" type="ORF">H0235_002287</name>
</gene>
<sequence>MEGRKYNDSTPDVLPSAKGDLEYIVPMKISQNQYEDPPDPFTTAKRHHSGHFRHATAKVWDPHPQYEFTAFGKFFRLRLSHDTSFISPDMKVTHISANTSRKVHPGHQLDCFYSGYIDGDPHSIVTVNLCHGMYHSSFNCIRTLPSRNNSTEIYTAELAFEMIYRRTEIYKQQVDLKKHNDHFL</sequence>
<feature type="domain" description="Peptidase M12B propeptide" evidence="2">
    <location>
        <begin position="45"/>
        <end position="117"/>
    </location>
</feature>